<comment type="caution">
    <text evidence="3">The sequence shown here is derived from an EMBL/GenBank/DDBJ whole genome shotgun (WGS) entry which is preliminary data.</text>
</comment>
<evidence type="ECO:0000259" key="2">
    <source>
        <dbReference type="Pfam" id="PF04892"/>
    </source>
</evidence>
<feature type="transmembrane region" description="Helical" evidence="1">
    <location>
        <begin position="41"/>
        <end position="59"/>
    </location>
</feature>
<protein>
    <recommendedName>
        <fullName evidence="2">VanZ-like domain-containing protein</fullName>
    </recommendedName>
</protein>
<dbReference type="InterPro" id="IPR006976">
    <property type="entry name" value="VanZ-like"/>
</dbReference>
<proteinExistence type="predicted"/>
<feature type="transmembrane region" description="Helical" evidence="1">
    <location>
        <begin position="68"/>
        <end position="86"/>
    </location>
</feature>
<reference evidence="3 4" key="1">
    <citation type="submission" date="2014-05" db="EMBL/GenBank/DDBJ databases">
        <title>De novo Genome Sequence of Spirocheata sp.</title>
        <authorList>
            <person name="Shivani Y."/>
            <person name="Subhash Y."/>
            <person name="Tushar L."/>
            <person name="Sasikala C."/>
            <person name="Ramana C.V."/>
        </authorList>
    </citation>
    <scope>NUCLEOTIDE SEQUENCE [LARGE SCALE GENOMIC DNA]</scope>
    <source>
        <strain evidence="3 4">JC230</strain>
    </source>
</reference>
<keyword evidence="1" id="KW-1133">Transmembrane helix</keyword>
<dbReference type="NCBIfam" id="NF037970">
    <property type="entry name" value="vanZ_1"/>
    <property type="match status" value="1"/>
</dbReference>
<dbReference type="STRING" id="1480694.DC28_14855"/>
<accession>A0A098QTP8</accession>
<evidence type="ECO:0000313" key="3">
    <source>
        <dbReference type="EMBL" id="KGE70773.1"/>
    </source>
</evidence>
<dbReference type="RefSeq" id="WP_037550234.1">
    <property type="nucleotide sequence ID" value="NZ_JNUP01000072.1"/>
</dbReference>
<keyword evidence="1" id="KW-0472">Membrane</keyword>
<keyword evidence="1" id="KW-0812">Transmembrane</keyword>
<feature type="transmembrane region" description="Helical" evidence="1">
    <location>
        <begin position="98"/>
        <end position="119"/>
    </location>
</feature>
<organism evidence="3 4">
    <name type="scientific">Spirochaeta lutea</name>
    <dbReference type="NCBI Taxonomy" id="1480694"/>
    <lineage>
        <taxon>Bacteria</taxon>
        <taxon>Pseudomonadati</taxon>
        <taxon>Spirochaetota</taxon>
        <taxon>Spirochaetia</taxon>
        <taxon>Spirochaetales</taxon>
        <taxon>Spirochaetaceae</taxon>
        <taxon>Spirochaeta</taxon>
    </lineage>
</organism>
<feature type="domain" description="VanZ-like" evidence="2">
    <location>
        <begin position="41"/>
        <end position="111"/>
    </location>
</feature>
<gene>
    <name evidence="3" type="ORF">DC28_14855</name>
</gene>
<dbReference type="AlphaFoldDB" id="A0A098QTP8"/>
<keyword evidence="4" id="KW-1185">Reference proteome</keyword>
<sequence length="127" mass="13551">MKSKTIITISRILLGLSLILVFVLSVIQLPDTSLTAGRDKLFHGLAYTALGALAVLSVFRKRHPIQTVLLSALLCAVYGGFLELIQQSVGRTSDIIDALVNSFGALLGSLIGLGLHALLTHRTSVNE</sequence>
<dbReference type="Proteomes" id="UP000029692">
    <property type="component" value="Unassembled WGS sequence"/>
</dbReference>
<dbReference type="Pfam" id="PF04892">
    <property type="entry name" value="VanZ"/>
    <property type="match status" value="1"/>
</dbReference>
<name>A0A098QTP8_9SPIO</name>
<feature type="transmembrane region" description="Helical" evidence="1">
    <location>
        <begin position="12"/>
        <end position="29"/>
    </location>
</feature>
<dbReference type="EMBL" id="JNUP01000072">
    <property type="protein sequence ID" value="KGE70773.1"/>
    <property type="molecule type" value="Genomic_DNA"/>
</dbReference>
<evidence type="ECO:0000256" key="1">
    <source>
        <dbReference type="SAM" id="Phobius"/>
    </source>
</evidence>
<evidence type="ECO:0000313" key="4">
    <source>
        <dbReference type="Proteomes" id="UP000029692"/>
    </source>
</evidence>